<name>A0A3R7MCP6_PENVA</name>
<evidence type="ECO:0000313" key="2">
    <source>
        <dbReference type="Proteomes" id="UP000283509"/>
    </source>
</evidence>
<dbReference type="AlphaFoldDB" id="A0A3R7MCP6"/>
<reference evidence="1 2" key="2">
    <citation type="submission" date="2019-01" db="EMBL/GenBank/DDBJ databases">
        <title>The decoding of complex shrimp genome reveals the adaptation for benthos swimmer, frequently molting mechanism and breeding impact on genome.</title>
        <authorList>
            <person name="Sun Y."/>
            <person name="Gao Y."/>
            <person name="Yu Y."/>
        </authorList>
    </citation>
    <scope>NUCLEOTIDE SEQUENCE [LARGE SCALE GENOMIC DNA]</scope>
    <source>
        <tissue evidence="1">Muscle</tissue>
    </source>
</reference>
<dbReference type="EMBL" id="QCYY01001287">
    <property type="protein sequence ID" value="ROT79135.1"/>
    <property type="molecule type" value="Genomic_DNA"/>
</dbReference>
<evidence type="ECO:0000313" key="1">
    <source>
        <dbReference type="EMBL" id="ROT79135.1"/>
    </source>
</evidence>
<comment type="caution">
    <text evidence="1">The sequence shown here is derived from an EMBL/GenBank/DDBJ whole genome shotgun (WGS) entry which is preliminary data.</text>
</comment>
<sequence>MRRSRTKRHLSLCGAECNGEGKVSSGSSVVHVPSCRAWAQGPNIHFTPQPTMRGFYTCKVFHNRPEEIVNPVQDEFQLQMYAYYHDEYEMSASVENCTVSWNFTTPAMYPKPKITCGFWNNTANDLGQAIHGGLFYHQFVNKTWYAFMRDTPVMIEDIPRGSTLYCLTEVPFVNFTREVKVLRDPVNALLYNEGIAL</sequence>
<reference evidence="1 2" key="1">
    <citation type="submission" date="2018-04" db="EMBL/GenBank/DDBJ databases">
        <authorList>
            <person name="Zhang X."/>
            <person name="Yuan J."/>
            <person name="Li F."/>
            <person name="Xiang J."/>
        </authorList>
    </citation>
    <scope>NUCLEOTIDE SEQUENCE [LARGE SCALE GENOMIC DNA]</scope>
    <source>
        <tissue evidence="1">Muscle</tissue>
    </source>
</reference>
<gene>
    <name evidence="1" type="ORF">C7M84_002153</name>
</gene>
<proteinExistence type="predicted"/>
<keyword evidence="2" id="KW-1185">Reference proteome</keyword>
<protein>
    <submittedName>
        <fullName evidence="1">Uncharacterized protein</fullName>
    </submittedName>
</protein>
<organism evidence="1 2">
    <name type="scientific">Penaeus vannamei</name>
    <name type="common">Whiteleg shrimp</name>
    <name type="synonym">Litopenaeus vannamei</name>
    <dbReference type="NCBI Taxonomy" id="6689"/>
    <lineage>
        <taxon>Eukaryota</taxon>
        <taxon>Metazoa</taxon>
        <taxon>Ecdysozoa</taxon>
        <taxon>Arthropoda</taxon>
        <taxon>Crustacea</taxon>
        <taxon>Multicrustacea</taxon>
        <taxon>Malacostraca</taxon>
        <taxon>Eumalacostraca</taxon>
        <taxon>Eucarida</taxon>
        <taxon>Decapoda</taxon>
        <taxon>Dendrobranchiata</taxon>
        <taxon>Penaeoidea</taxon>
        <taxon>Penaeidae</taxon>
        <taxon>Penaeus</taxon>
    </lineage>
</organism>
<dbReference type="Proteomes" id="UP000283509">
    <property type="component" value="Unassembled WGS sequence"/>
</dbReference>
<dbReference type="OrthoDB" id="6334666at2759"/>
<accession>A0A3R7MCP6</accession>